<dbReference type="Proteomes" id="UP000823941">
    <property type="component" value="Chromosome 14"/>
</dbReference>
<evidence type="ECO:0000313" key="2">
    <source>
        <dbReference type="Proteomes" id="UP000823941"/>
    </source>
</evidence>
<accession>A0ABQ7QHI0</accession>
<evidence type="ECO:0008006" key="3">
    <source>
        <dbReference type="Google" id="ProtNLM"/>
    </source>
</evidence>
<reference evidence="1 2" key="1">
    <citation type="submission" date="2021-06" db="EMBL/GenBank/DDBJ databases">
        <title>A haploid diamondback moth (Plutella xylostella L.) genome assembly resolves 31 chromosomes and identifies a diamide resistance mutation.</title>
        <authorList>
            <person name="Ward C.M."/>
            <person name="Perry K.D."/>
            <person name="Baker G."/>
            <person name="Powis K."/>
            <person name="Heckel D.G."/>
            <person name="Baxter S.W."/>
        </authorList>
    </citation>
    <scope>NUCLEOTIDE SEQUENCE [LARGE SCALE GENOMIC DNA]</scope>
    <source>
        <strain evidence="1 2">LV</strain>
        <tissue evidence="1">Single pupa</tissue>
    </source>
</reference>
<name>A0ABQ7QHI0_PLUXY</name>
<sequence>MELLEEVLSNNAEDFFLVTGDFNLPCICWDSDSAIVLKKGSLELQNSATEFLNIINFIGLEQSNTLKNCCNNVLDLILSNFTMDCHNACLPVVAEDRFHPAIEGSSTAFDMENIPITKQWKYQFRKADYASIKSHTHALTPCTNVTLAG</sequence>
<protein>
    <recommendedName>
        <fullName evidence="3">Endonuclease/exonuclease/phosphatase domain-containing protein</fullName>
    </recommendedName>
</protein>
<comment type="caution">
    <text evidence="1">The sequence shown here is derived from an EMBL/GenBank/DDBJ whole genome shotgun (WGS) entry which is preliminary data.</text>
</comment>
<evidence type="ECO:0000313" key="1">
    <source>
        <dbReference type="EMBL" id="KAG7304666.1"/>
    </source>
</evidence>
<gene>
    <name evidence="1" type="ORF">JYU34_010009</name>
</gene>
<dbReference type="EMBL" id="JAHIBW010000014">
    <property type="protein sequence ID" value="KAG7304666.1"/>
    <property type="molecule type" value="Genomic_DNA"/>
</dbReference>
<keyword evidence="2" id="KW-1185">Reference proteome</keyword>
<organism evidence="1 2">
    <name type="scientific">Plutella xylostella</name>
    <name type="common">Diamondback moth</name>
    <name type="synonym">Plutella maculipennis</name>
    <dbReference type="NCBI Taxonomy" id="51655"/>
    <lineage>
        <taxon>Eukaryota</taxon>
        <taxon>Metazoa</taxon>
        <taxon>Ecdysozoa</taxon>
        <taxon>Arthropoda</taxon>
        <taxon>Hexapoda</taxon>
        <taxon>Insecta</taxon>
        <taxon>Pterygota</taxon>
        <taxon>Neoptera</taxon>
        <taxon>Endopterygota</taxon>
        <taxon>Lepidoptera</taxon>
        <taxon>Glossata</taxon>
        <taxon>Ditrysia</taxon>
        <taxon>Yponomeutoidea</taxon>
        <taxon>Plutellidae</taxon>
        <taxon>Plutella</taxon>
    </lineage>
</organism>
<proteinExistence type="predicted"/>